<sequence length="314" mass="36891">MDILAYPMRNRKTTDDKKQKPKPNPPYDRPREDKRGCHRKNCSKPPDSVRCGKKRCTNDNQCFKWTNNVCKYCVSQRCVSKKPKQSEKQERSPDPSEERSNENRKLRRFTRVSRAYLWKRGRPTQTRPPQLVQCILTKCRNDKQCKKTRQKHRRRVKRVTMKCNKCDKLLGQCNHYARKADRWKDEIKEKSFGNSNDRGIVYVPGPGSDLGTLGFEKAKDDNGDDYVKLQGFSTVPYAINNGIGTALMEYAIEEIVMKRWPHIRHVTCDVLDGRDNERGAIQVYEGVGFQWDDPDDDHMTLNINEYRRRTLLFL</sequence>
<dbReference type="Proteomes" id="UP001201812">
    <property type="component" value="Unassembled WGS sequence"/>
</dbReference>
<evidence type="ECO:0000313" key="3">
    <source>
        <dbReference type="Proteomes" id="UP001201812"/>
    </source>
</evidence>
<feature type="region of interest" description="Disordered" evidence="1">
    <location>
        <begin position="1"/>
        <end position="49"/>
    </location>
</feature>
<dbReference type="AlphaFoldDB" id="A0AAD4MTA7"/>
<protein>
    <recommendedName>
        <fullName evidence="4">N-acetyltransferase domain-containing protein</fullName>
    </recommendedName>
</protein>
<reference evidence="2" key="1">
    <citation type="submission" date="2022-01" db="EMBL/GenBank/DDBJ databases">
        <title>Genome Sequence Resource for Two Populations of Ditylenchus destructor, the Migratory Endoparasitic Phytonematode.</title>
        <authorList>
            <person name="Zhang H."/>
            <person name="Lin R."/>
            <person name="Xie B."/>
        </authorList>
    </citation>
    <scope>NUCLEOTIDE SEQUENCE</scope>
    <source>
        <strain evidence="2">BazhouSP</strain>
    </source>
</reference>
<feature type="region of interest" description="Disordered" evidence="1">
    <location>
        <begin position="84"/>
        <end position="106"/>
    </location>
</feature>
<evidence type="ECO:0008006" key="4">
    <source>
        <dbReference type="Google" id="ProtNLM"/>
    </source>
</evidence>
<comment type="caution">
    <text evidence="2">The sequence shown here is derived from an EMBL/GenBank/DDBJ whole genome shotgun (WGS) entry which is preliminary data.</text>
</comment>
<accession>A0AAD4MTA7</accession>
<evidence type="ECO:0000313" key="2">
    <source>
        <dbReference type="EMBL" id="KAI1705456.1"/>
    </source>
</evidence>
<feature type="compositionally biased region" description="Basic and acidic residues" evidence="1">
    <location>
        <begin position="84"/>
        <end position="104"/>
    </location>
</feature>
<organism evidence="2 3">
    <name type="scientific">Ditylenchus destructor</name>
    <dbReference type="NCBI Taxonomy" id="166010"/>
    <lineage>
        <taxon>Eukaryota</taxon>
        <taxon>Metazoa</taxon>
        <taxon>Ecdysozoa</taxon>
        <taxon>Nematoda</taxon>
        <taxon>Chromadorea</taxon>
        <taxon>Rhabditida</taxon>
        <taxon>Tylenchina</taxon>
        <taxon>Tylenchomorpha</taxon>
        <taxon>Sphaerularioidea</taxon>
        <taxon>Anguinidae</taxon>
        <taxon>Anguininae</taxon>
        <taxon>Ditylenchus</taxon>
    </lineage>
</organism>
<name>A0AAD4MTA7_9BILA</name>
<proteinExistence type="predicted"/>
<gene>
    <name evidence="2" type="ORF">DdX_13594</name>
</gene>
<keyword evidence="3" id="KW-1185">Reference proteome</keyword>
<dbReference type="Gene3D" id="3.40.630.30">
    <property type="match status" value="1"/>
</dbReference>
<dbReference type="EMBL" id="JAKKPZ010000056">
    <property type="protein sequence ID" value="KAI1705456.1"/>
    <property type="molecule type" value="Genomic_DNA"/>
</dbReference>
<dbReference type="SUPFAM" id="SSF55729">
    <property type="entry name" value="Acyl-CoA N-acyltransferases (Nat)"/>
    <property type="match status" value="1"/>
</dbReference>
<dbReference type="InterPro" id="IPR016181">
    <property type="entry name" value="Acyl_CoA_acyltransferase"/>
</dbReference>
<evidence type="ECO:0000256" key="1">
    <source>
        <dbReference type="SAM" id="MobiDB-lite"/>
    </source>
</evidence>